<dbReference type="Proteomes" id="UP000734854">
    <property type="component" value="Unassembled WGS sequence"/>
</dbReference>
<evidence type="ECO:0000313" key="4">
    <source>
        <dbReference type="Proteomes" id="UP000734854"/>
    </source>
</evidence>
<sequence length="200" mass="22041">MAKPSTQIRALPLKAKELSISVLVISLPLLYVSLLHVPPSSLFTDTTFWFLMSNSLIFIVAADSGIFSSPAGAAVASGEVLHDEYVMHLKDSGSTVALVVMKEERKEVEQELIGRSVVVHQTSLPPDPLEQNPDDAVGENLEEMEEPAAKSVVLLQDSVETDGSESDQYSSMSDEELNKRVEEFITKINREIRLNRSEIN</sequence>
<evidence type="ECO:0000256" key="2">
    <source>
        <dbReference type="SAM" id="Phobius"/>
    </source>
</evidence>
<organism evidence="3 4">
    <name type="scientific">Zingiber officinale</name>
    <name type="common">Ginger</name>
    <name type="synonym">Amomum zingiber</name>
    <dbReference type="NCBI Taxonomy" id="94328"/>
    <lineage>
        <taxon>Eukaryota</taxon>
        <taxon>Viridiplantae</taxon>
        <taxon>Streptophyta</taxon>
        <taxon>Embryophyta</taxon>
        <taxon>Tracheophyta</taxon>
        <taxon>Spermatophyta</taxon>
        <taxon>Magnoliopsida</taxon>
        <taxon>Liliopsida</taxon>
        <taxon>Zingiberales</taxon>
        <taxon>Zingiberaceae</taxon>
        <taxon>Zingiber</taxon>
    </lineage>
</organism>
<dbReference type="EMBL" id="JACMSC010000019">
    <property type="protein sequence ID" value="KAG6473152.1"/>
    <property type="molecule type" value="Genomic_DNA"/>
</dbReference>
<dbReference type="PANTHER" id="PTHR35997">
    <property type="entry name" value="COTTON FIBER PROTEIN-RELATED"/>
    <property type="match status" value="1"/>
</dbReference>
<evidence type="ECO:0000256" key="1">
    <source>
        <dbReference type="SAM" id="MobiDB-lite"/>
    </source>
</evidence>
<dbReference type="PANTHER" id="PTHR35997:SF6">
    <property type="entry name" value="COTTON FIBER PROTEIN"/>
    <property type="match status" value="1"/>
</dbReference>
<keyword evidence="2" id="KW-0812">Transmembrane</keyword>
<gene>
    <name evidence="3" type="ORF">ZIOFF_067059</name>
</gene>
<keyword evidence="2" id="KW-0472">Membrane</keyword>
<accession>A0A8J5C5Q8</accession>
<keyword evidence="4" id="KW-1185">Reference proteome</keyword>
<comment type="caution">
    <text evidence="3">The sequence shown here is derived from an EMBL/GenBank/DDBJ whole genome shotgun (WGS) entry which is preliminary data.</text>
</comment>
<reference evidence="3 4" key="1">
    <citation type="submission" date="2020-08" db="EMBL/GenBank/DDBJ databases">
        <title>Plant Genome Project.</title>
        <authorList>
            <person name="Zhang R.-G."/>
        </authorList>
    </citation>
    <scope>NUCLEOTIDE SEQUENCE [LARGE SCALE GENOMIC DNA]</scope>
    <source>
        <tissue evidence="3">Rhizome</tissue>
    </source>
</reference>
<proteinExistence type="predicted"/>
<name>A0A8J5C5Q8_ZINOF</name>
<dbReference type="AlphaFoldDB" id="A0A8J5C5Q8"/>
<keyword evidence="2" id="KW-1133">Transmembrane helix</keyword>
<protein>
    <submittedName>
        <fullName evidence="3">Uncharacterized protein</fullName>
    </submittedName>
</protein>
<feature type="transmembrane region" description="Helical" evidence="2">
    <location>
        <begin position="20"/>
        <end position="37"/>
    </location>
</feature>
<feature type="region of interest" description="Disordered" evidence="1">
    <location>
        <begin position="157"/>
        <end position="176"/>
    </location>
</feature>
<evidence type="ECO:0000313" key="3">
    <source>
        <dbReference type="EMBL" id="KAG6473152.1"/>
    </source>
</evidence>